<protein>
    <submittedName>
        <fullName evidence="1">Uncharacterized protein</fullName>
    </submittedName>
</protein>
<keyword evidence="2" id="KW-1185">Reference proteome</keyword>
<dbReference type="STRING" id="1770053.SAMN05216551_11350"/>
<dbReference type="AlphaFoldDB" id="A0A1H2PU63"/>
<organism evidence="1 2">
    <name type="scientific">Chitinasiproducens palmae</name>
    <dbReference type="NCBI Taxonomy" id="1770053"/>
    <lineage>
        <taxon>Bacteria</taxon>
        <taxon>Pseudomonadati</taxon>
        <taxon>Pseudomonadota</taxon>
        <taxon>Betaproteobacteria</taxon>
        <taxon>Burkholderiales</taxon>
        <taxon>Burkholderiaceae</taxon>
        <taxon>Chitinasiproducens</taxon>
    </lineage>
</organism>
<evidence type="ECO:0000313" key="1">
    <source>
        <dbReference type="EMBL" id="SDV50729.1"/>
    </source>
</evidence>
<reference evidence="2" key="1">
    <citation type="submission" date="2016-09" db="EMBL/GenBank/DDBJ databases">
        <authorList>
            <person name="Varghese N."/>
            <person name="Submissions S."/>
        </authorList>
    </citation>
    <scope>NUCLEOTIDE SEQUENCE [LARGE SCALE GENOMIC DNA]</scope>
    <source>
        <strain evidence="2">JS23</strain>
    </source>
</reference>
<gene>
    <name evidence="1" type="ORF">SAMN05216551_11350</name>
</gene>
<evidence type="ECO:0000313" key="2">
    <source>
        <dbReference type="Proteomes" id="UP000243719"/>
    </source>
</evidence>
<name>A0A1H2PU63_9BURK</name>
<proteinExistence type="predicted"/>
<accession>A0A1H2PU63</accession>
<dbReference type="EMBL" id="FNLO01000013">
    <property type="protein sequence ID" value="SDV50729.1"/>
    <property type="molecule type" value="Genomic_DNA"/>
</dbReference>
<dbReference type="Proteomes" id="UP000243719">
    <property type="component" value="Unassembled WGS sequence"/>
</dbReference>
<sequence length="94" mass="9945">MAMYGDLDAPVLAAVTTRDKAATTAQRWGNDGATTVRPSSLRAIACDRLPALCRARLLGCDDVKLAEVGRGACQFKVRLYRKAVPGPALGDIGQ</sequence>